<sequence length="317" mass="34695">MTAVHENPTILATEAAETVRVEPVAGHIGADISGVDLRETLTDAQVEAITSALHTYKVLFFRDQHIGHAEQIAFSRRFGAVTPSHPYDTDAPTDFPEILAVDSRLYEERFGVRKVSYTNHWHTDVSPLINPPAASILRAEIAPVRGGDTRWTNLAAAYENLPESLRGFLDGLRAEHRFGGRKPAWSDDSDYAKKVATAPLVTEHPVVRVHPVTGERALFVNPGFTTHIVGLSPSQSDALLALLFDEISNPAYTVSFRWRAGSIAFWDNRATAHLAPSDVDHLDVTRVLYRTTLEGDIPVGVDGRPSTSISGKQFTGA</sequence>
<dbReference type="PANTHER" id="PTHR30468:SF5">
    <property type="entry name" value="ALPHA-KETOGLUTARATE-DEPENDENT SULFATE ESTER DIOXYGENASE"/>
    <property type="match status" value="1"/>
</dbReference>
<dbReference type="Proteomes" id="UP001551695">
    <property type="component" value="Unassembled WGS sequence"/>
</dbReference>
<dbReference type="RefSeq" id="WP_357788312.1">
    <property type="nucleotide sequence ID" value="NZ_JBFAKC010000016.1"/>
</dbReference>
<comment type="similarity">
    <text evidence="2">Belongs to the TfdA dioxygenase family.</text>
</comment>
<keyword evidence="9" id="KW-1185">Reference proteome</keyword>
<organism evidence="8 9">
    <name type="scientific">Nocardia aurea</name>
    <dbReference type="NCBI Taxonomy" id="2144174"/>
    <lineage>
        <taxon>Bacteria</taxon>
        <taxon>Bacillati</taxon>
        <taxon>Actinomycetota</taxon>
        <taxon>Actinomycetes</taxon>
        <taxon>Mycobacteriales</taxon>
        <taxon>Nocardiaceae</taxon>
        <taxon>Nocardia</taxon>
    </lineage>
</organism>
<accession>A0ABV3G255</accession>
<evidence type="ECO:0000256" key="3">
    <source>
        <dbReference type="ARBA" id="ARBA00022723"/>
    </source>
</evidence>
<evidence type="ECO:0000256" key="6">
    <source>
        <dbReference type="ARBA" id="ARBA00023004"/>
    </source>
</evidence>
<evidence type="ECO:0000313" key="9">
    <source>
        <dbReference type="Proteomes" id="UP001551695"/>
    </source>
</evidence>
<evidence type="ECO:0000313" key="8">
    <source>
        <dbReference type="EMBL" id="MEV0711703.1"/>
    </source>
</evidence>
<dbReference type="Gene3D" id="3.60.130.10">
    <property type="entry name" value="Clavaminate synthase-like"/>
    <property type="match status" value="1"/>
</dbReference>
<dbReference type="PANTHER" id="PTHR30468">
    <property type="entry name" value="ALPHA-KETOGLUTARATE-DEPENDENT SULFONATE DIOXYGENASE"/>
    <property type="match status" value="1"/>
</dbReference>
<evidence type="ECO:0000259" key="7">
    <source>
        <dbReference type="Pfam" id="PF02668"/>
    </source>
</evidence>
<feature type="domain" description="TauD/TfdA-like" evidence="7">
    <location>
        <begin position="21"/>
        <end position="279"/>
    </location>
</feature>
<evidence type="ECO:0000256" key="2">
    <source>
        <dbReference type="ARBA" id="ARBA00005896"/>
    </source>
</evidence>
<dbReference type="InterPro" id="IPR003819">
    <property type="entry name" value="TauD/TfdA-like"/>
</dbReference>
<keyword evidence="6" id="KW-0408">Iron</keyword>
<protein>
    <submittedName>
        <fullName evidence="8">TauD/TfdA family dioxygenase</fullName>
    </submittedName>
</protein>
<evidence type="ECO:0000256" key="4">
    <source>
        <dbReference type="ARBA" id="ARBA00022964"/>
    </source>
</evidence>
<evidence type="ECO:0000256" key="5">
    <source>
        <dbReference type="ARBA" id="ARBA00023002"/>
    </source>
</evidence>
<comment type="cofactor">
    <cofactor evidence="1">
        <name>Fe(2+)</name>
        <dbReference type="ChEBI" id="CHEBI:29033"/>
    </cofactor>
</comment>
<proteinExistence type="inferred from homology"/>
<evidence type="ECO:0000256" key="1">
    <source>
        <dbReference type="ARBA" id="ARBA00001954"/>
    </source>
</evidence>
<name>A0ABV3G255_9NOCA</name>
<dbReference type="InterPro" id="IPR051323">
    <property type="entry name" value="AtsK-like"/>
</dbReference>
<reference evidence="8 9" key="1">
    <citation type="submission" date="2024-06" db="EMBL/GenBank/DDBJ databases">
        <title>The Natural Products Discovery Center: Release of the First 8490 Sequenced Strains for Exploring Actinobacteria Biosynthetic Diversity.</title>
        <authorList>
            <person name="Kalkreuter E."/>
            <person name="Kautsar S.A."/>
            <person name="Yang D."/>
            <person name="Bader C.D."/>
            <person name="Teijaro C.N."/>
            <person name="Fluegel L."/>
            <person name="Davis C.M."/>
            <person name="Simpson J.R."/>
            <person name="Lauterbach L."/>
            <person name="Steele A.D."/>
            <person name="Gui C."/>
            <person name="Meng S."/>
            <person name="Li G."/>
            <person name="Viehrig K."/>
            <person name="Ye F."/>
            <person name="Su P."/>
            <person name="Kiefer A.F."/>
            <person name="Nichols A."/>
            <person name="Cepeda A.J."/>
            <person name="Yan W."/>
            <person name="Fan B."/>
            <person name="Jiang Y."/>
            <person name="Adhikari A."/>
            <person name="Zheng C.-J."/>
            <person name="Schuster L."/>
            <person name="Cowan T.M."/>
            <person name="Smanski M.J."/>
            <person name="Chevrette M.G."/>
            <person name="De Carvalho L.P.S."/>
            <person name="Shen B."/>
        </authorList>
    </citation>
    <scope>NUCLEOTIDE SEQUENCE [LARGE SCALE GENOMIC DNA]</scope>
    <source>
        <strain evidence="8 9">NPDC050403</strain>
    </source>
</reference>
<keyword evidence="3" id="KW-0479">Metal-binding</keyword>
<dbReference type="Pfam" id="PF02668">
    <property type="entry name" value="TauD"/>
    <property type="match status" value="1"/>
</dbReference>
<gene>
    <name evidence="8" type="ORF">AB0I48_29515</name>
</gene>
<dbReference type="SUPFAM" id="SSF51197">
    <property type="entry name" value="Clavaminate synthase-like"/>
    <property type="match status" value="1"/>
</dbReference>
<dbReference type="EMBL" id="JBFAKC010000016">
    <property type="protein sequence ID" value="MEV0711703.1"/>
    <property type="molecule type" value="Genomic_DNA"/>
</dbReference>
<comment type="caution">
    <text evidence="8">The sequence shown here is derived from an EMBL/GenBank/DDBJ whole genome shotgun (WGS) entry which is preliminary data.</text>
</comment>
<dbReference type="InterPro" id="IPR042098">
    <property type="entry name" value="TauD-like_sf"/>
</dbReference>
<dbReference type="GO" id="GO:0051213">
    <property type="term" value="F:dioxygenase activity"/>
    <property type="evidence" value="ECO:0007669"/>
    <property type="project" value="UniProtKB-KW"/>
</dbReference>
<keyword evidence="5" id="KW-0560">Oxidoreductase</keyword>
<keyword evidence="4 8" id="KW-0223">Dioxygenase</keyword>